<evidence type="ECO:0000313" key="2">
    <source>
        <dbReference type="Proteomes" id="UP000036923"/>
    </source>
</evidence>
<proteinExistence type="predicted"/>
<dbReference type="InterPro" id="IPR008991">
    <property type="entry name" value="Translation_prot_SH3-like_sf"/>
</dbReference>
<dbReference type="eggNOG" id="COG0250">
    <property type="taxonomic scope" value="Bacteria"/>
</dbReference>
<dbReference type="Proteomes" id="UP000036923">
    <property type="component" value="Unassembled WGS sequence"/>
</dbReference>
<dbReference type="STRING" id="398512.Bccel_1645"/>
<accession>A0A0L6JKZ2</accession>
<gene>
    <name evidence="1" type="ORF">Bccel_1645</name>
</gene>
<dbReference type="CDD" id="cd06091">
    <property type="entry name" value="KOW_NusG"/>
    <property type="match status" value="1"/>
</dbReference>
<organism evidence="1 2">
    <name type="scientific">Pseudobacteroides cellulosolvens ATCC 35603 = DSM 2933</name>
    <dbReference type="NCBI Taxonomy" id="398512"/>
    <lineage>
        <taxon>Bacteria</taxon>
        <taxon>Bacillati</taxon>
        <taxon>Bacillota</taxon>
        <taxon>Clostridia</taxon>
        <taxon>Eubacteriales</taxon>
        <taxon>Oscillospiraceae</taxon>
        <taxon>Pseudobacteroides</taxon>
    </lineage>
</organism>
<name>A0A0L6JKZ2_9FIRM</name>
<sequence>MLNGYLGPDEYYLLKDIPDLIKVLKDDCEPYIINQNEINIIGKLISNKGIIEPSHIRLNEGKVVVIDGPLLGMEGLIEKLDKRKGRVKLRVNFMSESRLIELSVSMVEPI</sequence>
<keyword evidence="2" id="KW-1185">Reference proteome</keyword>
<dbReference type="SUPFAM" id="SSF50104">
    <property type="entry name" value="Translation proteins SH3-like domain"/>
    <property type="match status" value="1"/>
</dbReference>
<protein>
    <recommendedName>
        <fullName evidence="3">KOW domain protein</fullName>
    </recommendedName>
</protein>
<dbReference type="InterPro" id="IPR014722">
    <property type="entry name" value="Rib_uL2_dom2"/>
</dbReference>
<reference evidence="2" key="1">
    <citation type="submission" date="2015-07" db="EMBL/GenBank/DDBJ databases">
        <title>Near-Complete Genome Sequence of the Cellulolytic Bacterium Bacteroides (Pseudobacteroides) cellulosolvens ATCC 35603.</title>
        <authorList>
            <person name="Dassa B."/>
            <person name="Utturkar S.M."/>
            <person name="Klingeman D.M."/>
            <person name="Hurt R.A."/>
            <person name="Keller M."/>
            <person name="Xu J."/>
            <person name="Reddy Y.H.K."/>
            <person name="Borovok I."/>
            <person name="Grinberg I.R."/>
            <person name="Lamed R."/>
            <person name="Zhivin O."/>
            <person name="Bayer E.A."/>
            <person name="Brown S.D."/>
        </authorList>
    </citation>
    <scope>NUCLEOTIDE SEQUENCE [LARGE SCALE GENOMIC DNA]</scope>
    <source>
        <strain evidence="2">DSM 2933</strain>
    </source>
</reference>
<dbReference type="AlphaFoldDB" id="A0A0L6JKZ2"/>
<comment type="caution">
    <text evidence="1">The sequence shown here is derived from an EMBL/GenBank/DDBJ whole genome shotgun (WGS) entry which is preliminary data.</text>
</comment>
<dbReference type="Gene3D" id="2.30.30.30">
    <property type="match status" value="1"/>
</dbReference>
<evidence type="ECO:0000313" key="1">
    <source>
        <dbReference type="EMBL" id="KNY26383.1"/>
    </source>
</evidence>
<evidence type="ECO:0008006" key="3">
    <source>
        <dbReference type="Google" id="ProtNLM"/>
    </source>
</evidence>
<dbReference type="EMBL" id="LGTC01000001">
    <property type="protein sequence ID" value="KNY26383.1"/>
    <property type="molecule type" value="Genomic_DNA"/>
</dbReference>